<organism evidence="1 2">
    <name type="scientific">Streptococcus suis (strain GZ1)</name>
    <dbReference type="NCBI Taxonomy" id="423211"/>
    <lineage>
        <taxon>Bacteria</taxon>
        <taxon>Bacillati</taxon>
        <taxon>Bacillota</taxon>
        <taxon>Bacilli</taxon>
        <taxon>Lactobacillales</taxon>
        <taxon>Streptococcaceae</taxon>
        <taxon>Streptococcus</taxon>
    </lineage>
</organism>
<reference evidence="1 2" key="1">
    <citation type="journal article" date="2009" name="J. Infect. Dis.">
        <title>Clinical, experimental, and genomic differences between intermediately pathogenic, highly pathogenic, and epidemic Streptococcus suis.</title>
        <authorList>
            <person name="Ye C."/>
            <person name="Zheng H."/>
            <person name="Zhang J."/>
            <person name="Jing H."/>
            <person name="Wang L."/>
            <person name="Xiong Y."/>
            <person name="Wang W."/>
            <person name="Zhou Z."/>
            <person name="Sun Q."/>
            <person name="Luo X."/>
            <person name="Du H."/>
            <person name="Gottschalk M."/>
            <person name="Xu J."/>
        </authorList>
    </citation>
    <scope>NUCLEOTIDE SEQUENCE [LARGE SCALE GENOMIC DNA]</scope>
    <source>
        <strain evidence="1 2">GZ1</strain>
    </source>
</reference>
<proteinExistence type="predicted"/>
<protein>
    <submittedName>
        <fullName evidence="1">Uncharacterized protein</fullName>
    </submittedName>
</protein>
<dbReference type="EMBL" id="CP000837">
    <property type="protein sequence ID" value="ADE32109.1"/>
    <property type="molecule type" value="Genomic_DNA"/>
</dbReference>
<dbReference type="Proteomes" id="UP000002359">
    <property type="component" value="Chromosome"/>
</dbReference>
<dbReference type="KEGG" id="ssw:SSGZ1_1653"/>
<gene>
    <name evidence="1" type="ordered locus">SSGZ1_1653</name>
</gene>
<dbReference type="AlphaFoldDB" id="D5AJU4"/>
<evidence type="ECO:0000313" key="1">
    <source>
        <dbReference type="EMBL" id="ADE32109.1"/>
    </source>
</evidence>
<dbReference type="HOGENOM" id="CLU_3349366_0_0_9"/>
<name>D5AJU4_STRGZ</name>
<evidence type="ECO:0000313" key="2">
    <source>
        <dbReference type="Proteomes" id="UP000002359"/>
    </source>
</evidence>
<accession>D5AJU4</accession>
<sequence length="37" mass="4378">MKTSFYSLPSFLRKFKNGQEEFQYLSFVIVSTIIKIS</sequence>